<organism evidence="7 8">
    <name type="scientific">Erwinia aphidicola</name>
    <dbReference type="NCBI Taxonomy" id="68334"/>
    <lineage>
        <taxon>Bacteria</taxon>
        <taxon>Pseudomonadati</taxon>
        <taxon>Pseudomonadota</taxon>
        <taxon>Gammaproteobacteria</taxon>
        <taxon>Enterobacterales</taxon>
        <taxon>Erwiniaceae</taxon>
        <taxon>Erwinia</taxon>
    </lineage>
</organism>
<evidence type="ECO:0000256" key="2">
    <source>
        <dbReference type="ARBA" id="ARBA00007553"/>
    </source>
</evidence>
<proteinExistence type="inferred from homology"/>
<name>A0ABU8DCQ6_ERWAP</name>
<dbReference type="SUPFAM" id="SSF47090">
    <property type="entry name" value="PGBD-like"/>
    <property type="match status" value="1"/>
</dbReference>
<dbReference type="EMBL" id="JBANEI010000001">
    <property type="protein sequence ID" value="MEI2680605.1"/>
    <property type="molecule type" value="Genomic_DNA"/>
</dbReference>
<gene>
    <name evidence="7" type="ORF">V8N49_02865</name>
</gene>
<dbReference type="SMART" id="SM00644">
    <property type="entry name" value="Ami_2"/>
    <property type="match status" value="1"/>
</dbReference>
<dbReference type="Pfam" id="PF01510">
    <property type="entry name" value="Amidase_2"/>
    <property type="match status" value="1"/>
</dbReference>
<evidence type="ECO:0000256" key="5">
    <source>
        <dbReference type="ARBA" id="ARBA00023316"/>
    </source>
</evidence>
<keyword evidence="5" id="KW-0961">Cell wall biogenesis/degradation</keyword>
<evidence type="ECO:0000259" key="6">
    <source>
        <dbReference type="SMART" id="SM00644"/>
    </source>
</evidence>
<dbReference type="Gene3D" id="3.40.80.10">
    <property type="entry name" value="Peptidoglycan recognition protein-like"/>
    <property type="match status" value="1"/>
</dbReference>
<dbReference type="Gene3D" id="1.10.101.10">
    <property type="entry name" value="PGBD-like superfamily/PGBD"/>
    <property type="match status" value="1"/>
</dbReference>
<dbReference type="PANTHER" id="PTHR30417">
    <property type="entry name" value="N-ACETYLMURAMOYL-L-ALANINE AMIDASE AMID"/>
    <property type="match status" value="1"/>
</dbReference>
<comment type="caution">
    <text evidence="7">The sequence shown here is derived from an EMBL/GenBank/DDBJ whole genome shotgun (WGS) entry which is preliminary data.</text>
</comment>
<dbReference type="InterPro" id="IPR051206">
    <property type="entry name" value="NAMLAA_amidase_2"/>
</dbReference>
<dbReference type="InterPro" id="IPR002502">
    <property type="entry name" value="Amidase_domain"/>
</dbReference>
<dbReference type="InterPro" id="IPR036365">
    <property type="entry name" value="PGBD-like_sf"/>
</dbReference>
<dbReference type="RefSeq" id="WP_288501034.1">
    <property type="nucleotide sequence ID" value="NZ_JBANEI010000001.1"/>
</dbReference>
<protein>
    <recommendedName>
        <fullName evidence="3">N-acetylmuramoyl-L-alanine amidase</fullName>
        <ecNumber evidence="3">3.5.1.28</ecNumber>
    </recommendedName>
</protein>
<dbReference type="EC" id="3.5.1.28" evidence="3"/>
<dbReference type="SUPFAM" id="SSF55846">
    <property type="entry name" value="N-acetylmuramoyl-L-alanine amidase-like"/>
    <property type="match status" value="1"/>
</dbReference>
<feature type="domain" description="N-acetylmuramoyl-L-alanine amidase" evidence="6">
    <location>
        <begin position="37"/>
        <end position="182"/>
    </location>
</feature>
<evidence type="ECO:0000256" key="1">
    <source>
        <dbReference type="ARBA" id="ARBA00001561"/>
    </source>
</evidence>
<dbReference type="CDD" id="cd06583">
    <property type="entry name" value="PGRP"/>
    <property type="match status" value="1"/>
</dbReference>
<evidence type="ECO:0000313" key="7">
    <source>
        <dbReference type="EMBL" id="MEI2680605.1"/>
    </source>
</evidence>
<dbReference type="InterPro" id="IPR036366">
    <property type="entry name" value="PGBDSf"/>
</dbReference>
<keyword evidence="8" id="KW-1185">Reference proteome</keyword>
<dbReference type="Proteomes" id="UP001306592">
    <property type="component" value="Unassembled WGS sequence"/>
</dbReference>
<dbReference type="InterPro" id="IPR036505">
    <property type="entry name" value="Amidase/PGRP_sf"/>
</dbReference>
<evidence type="ECO:0000256" key="4">
    <source>
        <dbReference type="ARBA" id="ARBA00022801"/>
    </source>
</evidence>
<accession>A0ABU8DCQ6</accession>
<reference evidence="7 8" key="1">
    <citation type="submission" date="2024-02" db="EMBL/GenBank/DDBJ databases">
        <title>First report Erwinia aphidicola in onion in Chile.</title>
        <authorList>
            <person name="Valenzuela M."/>
            <person name="Pena M."/>
            <person name="Dutta B."/>
        </authorList>
    </citation>
    <scope>NUCLEOTIDE SEQUENCE [LARGE SCALE GENOMIC DNA]</scope>
    <source>
        <strain evidence="7 8">QCJ3A</strain>
    </source>
</reference>
<dbReference type="PANTHER" id="PTHR30417:SF1">
    <property type="entry name" value="N-ACETYLMURAMOYL-L-ALANINE AMIDASE AMID"/>
    <property type="match status" value="1"/>
</dbReference>
<keyword evidence="4 7" id="KW-0378">Hydrolase</keyword>
<comment type="catalytic activity">
    <reaction evidence="1">
        <text>Hydrolyzes the link between N-acetylmuramoyl residues and L-amino acid residues in certain cell-wall glycopeptides.</text>
        <dbReference type="EC" id="3.5.1.28"/>
    </reaction>
</comment>
<evidence type="ECO:0000256" key="3">
    <source>
        <dbReference type="ARBA" id="ARBA00011901"/>
    </source>
</evidence>
<sequence length="280" mass="31056">MSPMSIIRPLLVLLAVWLYTSITPQGLHPQQGYTVDTRQEAYGARPRIKVLVIHYTAGDFSNSLTTLTERAVSAHYLLPATPPKYDGQPLVWRLVPESMLAWHAGISYWRGATRLNDTSIGIELENPGWQRTANGISWTPFPAGQMAALLPLARDIIKRYGIRAQDVVAHSDIAPLRKQDPGPLFPWQWFAQQGVGAWPDAARVTFFLAGRAPGQRVDKAKLLGLLASYGYEVTKEMAPYQQQALIAAFQMHFRPADYRGVADAETEAIAAALVEKYGTE</sequence>
<comment type="similarity">
    <text evidence="2">Belongs to the N-acetylmuramoyl-L-alanine amidase 2 family.</text>
</comment>
<evidence type="ECO:0000313" key="8">
    <source>
        <dbReference type="Proteomes" id="UP001306592"/>
    </source>
</evidence>
<dbReference type="GO" id="GO:0008745">
    <property type="term" value="F:N-acetylmuramoyl-L-alanine amidase activity"/>
    <property type="evidence" value="ECO:0007669"/>
    <property type="project" value="UniProtKB-EC"/>
</dbReference>